<accession>A0A6B1DPR2</accession>
<comment type="caution">
    <text evidence="2">The sequence shown here is derived from an EMBL/GenBank/DDBJ whole genome shotgun (WGS) entry which is preliminary data.</text>
</comment>
<proteinExistence type="predicted"/>
<protein>
    <recommendedName>
        <fullName evidence="1">Cell wall-active antibiotics response LiaF-like C-terminal domain-containing protein</fullName>
    </recommendedName>
</protein>
<sequence length="118" mass="12900">MKFFTIFGSTEHKERTRSFDGGNAVTVFGSAEIDLTQSTMQGEEALLEVFTVFGSTVLRVPETWDVNWSGLTLLGSVEGQNHGDGPKARRVVVSGLTLFGSFEILHGRWVESEDDSAS</sequence>
<evidence type="ECO:0000313" key="2">
    <source>
        <dbReference type="EMBL" id="MYD89418.1"/>
    </source>
</evidence>
<evidence type="ECO:0000259" key="1">
    <source>
        <dbReference type="Pfam" id="PF09922"/>
    </source>
</evidence>
<dbReference type="EMBL" id="VXPY01000019">
    <property type="protein sequence ID" value="MYD89418.1"/>
    <property type="molecule type" value="Genomic_DNA"/>
</dbReference>
<dbReference type="PANTHER" id="PTHR40763:SF5">
    <property type="entry name" value="MEMBRANE PROTEIN"/>
    <property type="match status" value="1"/>
</dbReference>
<dbReference type="Pfam" id="PF09922">
    <property type="entry name" value="LiaF-like_C"/>
    <property type="match status" value="1"/>
</dbReference>
<reference evidence="2" key="1">
    <citation type="submission" date="2019-09" db="EMBL/GenBank/DDBJ databases">
        <title>Characterisation of the sponge microbiome using genome-centric metagenomics.</title>
        <authorList>
            <person name="Engelberts J.P."/>
            <person name="Robbins S.J."/>
            <person name="De Goeij J.M."/>
            <person name="Aranda M."/>
            <person name="Bell S.C."/>
            <person name="Webster N.S."/>
        </authorList>
    </citation>
    <scope>NUCLEOTIDE SEQUENCE</scope>
    <source>
        <strain evidence="2">SB0662_bin_9</strain>
    </source>
</reference>
<name>A0A6B1DPR2_9CHLR</name>
<gene>
    <name evidence="2" type="ORF">F4Y08_03625</name>
</gene>
<dbReference type="AlphaFoldDB" id="A0A6B1DPR2"/>
<dbReference type="PANTHER" id="PTHR40763">
    <property type="entry name" value="MEMBRANE PROTEIN-RELATED"/>
    <property type="match status" value="1"/>
</dbReference>
<dbReference type="InterPro" id="IPR024425">
    <property type="entry name" value="LiaF-like_C"/>
</dbReference>
<organism evidence="2">
    <name type="scientific">Caldilineaceae bacterium SB0662_bin_9</name>
    <dbReference type="NCBI Taxonomy" id="2605258"/>
    <lineage>
        <taxon>Bacteria</taxon>
        <taxon>Bacillati</taxon>
        <taxon>Chloroflexota</taxon>
        <taxon>Caldilineae</taxon>
        <taxon>Caldilineales</taxon>
        <taxon>Caldilineaceae</taxon>
    </lineage>
</organism>
<feature type="domain" description="Cell wall-active antibiotics response LiaF-like C-terminal" evidence="1">
    <location>
        <begin position="6"/>
        <end position="81"/>
    </location>
</feature>